<dbReference type="AlphaFoldDB" id="A0A7Y0LGL4"/>
<evidence type="ECO:0000259" key="4">
    <source>
        <dbReference type="Pfam" id="PF01408"/>
    </source>
</evidence>
<evidence type="ECO:0000259" key="5">
    <source>
        <dbReference type="Pfam" id="PF22725"/>
    </source>
</evidence>
<dbReference type="Proteomes" id="UP000568664">
    <property type="component" value="Unassembled WGS sequence"/>
</dbReference>
<evidence type="ECO:0000256" key="2">
    <source>
        <dbReference type="ARBA" id="ARBA00022729"/>
    </source>
</evidence>
<dbReference type="Pfam" id="PF01408">
    <property type="entry name" value="GFO_IDH_MocA"/>
    <property type="match status" value="1"/>
</dbReference>
<dbReference type="Pfam" id="PF22725">
    <property type="entry name" value="GFO_IDH_MocA_C3"/>
    <property type="match status" value="1"/>
</dbReference>
<dbReference type="RefSeq" id="WP_169076170.1">
    <property type="nucleotide sequence ID" value="NZ_JABBXH010000005.1"/>
</dbReference>
<name>A0A7Y0LGL4_9GAMM</name>
<comment type="similarity">
    <text evidence="1">Belongs to the Gfo/Idh/MocA family.</text>
</comment>
<dbReference type="SUPFAM" id="SSF55347">
    <property type="entry name" value="Glyceraldehyde-3-phosphate dehydrogenase-like, C-terminal domain"/>
    <property type="match status" value="1"/>
</dbReference>
<dbReference type="GO" id="GO:0000166">
    <property type="term" value="F:nucleotide binding"/>
    <property type="evidence" value="ECO:0007669"/>
    <property type="project" value="InterPro"/>
</dbReference>
<dbReference type="EMBL" id="JABBXH010000005">
    <property type="protein sequence ID" value="NMP32845.1"/>
    <property type="molecule type" value="Genomic_DNA"/>
</dbReference>
<dbReference type="InterPro" id="IPR050984">
    <property type="entry name" value="Gfo/Idh/MocA_domain"/>
</dbReference>
<feature type="domain" description="GFO/IDH/MocA-like oxidoreductase" evidence="5">
    <location>
        <begin position="131"/>
        <end position="246"/>
    </location>
</feature>
<proteinExistence type="inferred from homology"/>
<accession>A0A7Y0LGL4</accession>
<evidence type="ECO:0000256" key="3">
    <source>
        <dbReference type="ARBA" id="ARBA00023002"/>
    </source>
</evidence>
<feature type="domain" description="Gfo/Idh/MocA-like oxidoreductase N-terminal" evidence="4">
    <location>
        <begin position="4"/>
        <end position="121"/>
    </location>
</feature>
<keyword evidence="2" id="KW-0732">Signal</keyword>
<organism evidence="6 7">
    <name type="scientific">Thalassotalea algicola</name>
    <dbReference type="NCBI Taxonomy" id="2716224"/>
    <lineage>
        <taxon>Bacteria</taxon>
        <taxon>Pseudomonadati</taxon>
        <taxon>Pseudomonadota</taxon>
        <taxon>Gammaproteobacteria</taxon>
        <taxon>Alteromonadales</taxon>
        <taxon>Colwelliaceae</taxon>
        <taxon>Thalassotalea</taxon>
    </lineage>
</organism>
<dbReference type="PANTHER" id="PTHR22604">
    <property type="entry name" value="OXIDOREDUCTASES"/>
    <property type="match status" value="1"/>
</dbReference>
<keyword evidence="3" id="KW-0560">Oxidoreductase</keyword>
<sequence length="321" mass="35945">MNKLNWGIVSTGRIAEQFASDMAFVSNGKMLAVAARKLEDAEEFASRFEIERAYASYQAMFDDPDIDVVYIGTPHTLHFDQARDAILAGKHVLCEKPVTISSAQCQELSKLAKSQGVFLMEAMWTYFLPAIQQAKRWVDAGRIGNLKHVKADFGYPMPYSPETRVYNKALAGGCLLDMGIYPIAIAGYFLNNVNADWYVSAEFAPNGVENDVIMLADFGGKKATLATSFQCKLNNYAYIIGDKGYIAIHDFWRAKDCSLYILEEEVEHFEDSRDSIGLNYEAQAVAEDIFAGKLESDVVTHGKSLWLQTQMENVKSLFDRN</sequence>
<dbReference type="SUPFAM" id="SSF51735">
    <property type="entry name" value="NAD(P)-binding Rossmann-fold domains"/>
    <property type="match status" value="1"/>
</dbReference>
<dbReference type="InterPro" id="IPR000683">
    <property type="entry name" value="Gfo/Idh/MocA-like_OxRdtase_N"/>
</dbReference>
<evidence type="ECO:0000256" key="1">
    <source>
        <dbReference type="ARBA" id="ARBA00010928"/>
    </source>
</evidence>
<keyword evidence="7" id="KW-1185">Reference proteome</keyword>
<dbReference type="GO" id="GO:0016491">
    <property type="term" value="F:oxidoreductase activity"/>
    <property type="evidence" value="ECO:0007669"/>
    <property type="project" value="UniProtKB-KW"/>
</dbReference>
<dbReference type="PANTHER" id="PTHR22604:SF105">
    <property type="entry name" value="TRANS-1,2-DIHYDROBENZENE-1,2-DIOL DEHYDROGENASE"/>
    <property type="match status" value="1"/>
</dbReference>
<evidence type="ECO:0000313" key="7">
    <source>
        <dbReference type="Proteomes" id="UP000568664"/>
    </source>
</evidence>
<dbReference type="InterPro" id="IPR055170">
    <property type="entry name" value="GFO_IDH_MocA-like_dom"/>
</dbReference>
<reference evidence="6 7" key="1">
    <citation type="submission" date="2020-04" db="EMBL/GenBank/DDBJ databases">
        <title>Thalassotalea sp. M1531, isolated from the surface of marine red alga.</title>
        <authorList>
            <person name="Pang L."/>
            <person name="Lu D.-C."/>
        </authorList>
    </citation>
    <scope>NUCLEOTIDE SEQUENCE [LARGE SCALE GENOMIC DNA]</scope>
    <source>
        <strain evidence="6 7">M1531</strain>
    </source>
</reference>
<protein>
    <submittedName>
        <fullName evidence="6">Gfo/Idh/MocA family oxidoreductase</fullName>
    </submittedName>
</protein>
<dbReference type="Gene3D" id="3.30.360.10">
    <property type="entry name" value="Dihydrodipicolinate Reductase, domain 2"/>
    <property type="match status" value="1"/>
</dbReference>
<comment type="caution">
    <text evidence="6">The sequence shown here is derived from an EMBL/GenBank/DDBJ whole genome shotgun (WGS) entry which is preliminary data.</text>
</comment>
<dbReference type="Gene3D" id="3.40.50.720">
    <property type="entry name" value="NAD(P)-binding Rossmann-like Domain"/>
    <property type="match status" value="1"/>
</dbReference>
<dbReference type="InterPro" id="IPR036291">
    <property type="entry name" value="NAD(P)-bd_dom_sf"/>
</dbReference>
<evidence type="ECO:0000313" key="6">
    <source>
        <dbReference type="EMBL" id="NMP32845.1"/>
    </source>
</evidence>
<gene>
    <name evidence="6" type="ORF">HII17_14910</name>
</gene>